<accession>A0ABW4I4Z8</accession>
<feature type="transmembrane region" description="Helical" evidence="1">
    <location>
        <begin position="6"/>
        <end position="25"/>
    </location>
</feature>
<feature type="transmembrane region" description="Helical" evidence="1">
    <location>
        <begin position="53"/>
        <end position="86"/>
    </location>
</feature>
<protein>
    <submittedName>
        <fullName evidence="4">YEATS-associated helix-containing protein</fullName>
    </submittedName>
</protein>
<evidence type="ECO:0000313" key="4">
    <source>
        <dbReference type="EMBL" id="MFD1612958.1"/>
    </source>
</evidence>
<dbReference type="Pfam" id="PF20303">
    <property type="entry name" value="YLATT"/>
    <property type="match status" value="1"/>
</dbReference>
<name>A0ABW4I4Z8_9SPHN</name>
<dbReference type="EMBL" id="JBHUDY010000002">
    <property type="protein sequence ID" value="MFD1612958.1"/>
    <property type="molecule type" value="Genomic_DNA"/>
</dbReference>
<keyword evidence="1" id="KW-1133">Transmembrane helix</keyword>
<organism evidence="4 5">
    <name type="scientific">Sphingomonas tabacisoli</name>
    <dbReference type="NCBI Taxonomy" id="2249466"/>
    <lineage>
        <taxon>Bacteria</taxon>
        <taxon>Pseudomonadati</taxon>
        <taxon>Pseudomonadota</taxon>
        <taxon>Alphaproteobacteria</taxon>
        <taxon>Sphingomonadales</taxon>
        <taxon>Sphingomonadaceae</taxon>
        <taxon>Sphingomonas</taxon>
    </lineage>
</organism>
<dbReference type="Gene3D" id="1.10.10.10">
    <property type="entry name" value="Winged helix-like DNA-binding domain superfamily/Winged helix DNA-binding domain"/>
    <property type="match status" value="1"/>
</dbReference>
<evidence type="ECO:0000256" key="1">
    <source>
        <dbReference type="SAM" id="Phobius"/>
    </source>
</evidence>
<feature type="domain" description="Transcription regulator TrmB N-terminal" evidence="2">
    <location>
        <begin position="181"/>
        <end position="229"/>
    </location>
</feature>
<reference evidence="5" key="1">
    <citation type="journal article" date="2019" name="Int. J. Syst. Evol. Microbiol.">
        <title>The Global Catalogue of Microorganisms (GCM) 10K type strain sequencing project: providing services to taxonomists for standard genome sequencing and annotation.</title>
        <authorList>
            <consortium name="The Broad Institute Genomics Platform"/>
            <consortium name="The Broad Institute Genome Sequencing Center for Infectious Disease"/>
            <person name="Wu L."/>
            <person name="Ma J."/>
        </authorList>
    </citation>
    <scope>NUCLEOTIDE SEQUENCE [LARGE SCALE GENOMIC DNA]</scope>
    <source>
        <strain evidence="5">CGMCC 1.16275</strain>
    </source>
</reference>
<evidence type="ECO:0000259" key="3">
    <source>
        <dbReference type="Pfam" id="PF20303"/>
    </source>
</evidence>
<dbReference type="Pfam" id="PF01978">
    <property type="entry name" value="TrmB"/>
    <property type="match status" value="1"/>
</dbReference>
<gene>
    <name evidence="4" type="ORF">ACFSCW_14225</name>
</gene>
<sequence>MSDIWNVIAIIVVAGLVGGWAAYLVEGSNARTIAGAGLNQNAPNPAGRPLVQFLLLGAIASACVPLFLSLVKSGLVASVFATRLAADGKTPILPYEDYLVFTGLCLIAAFSARNFIESVSKQVLQKADQAQRAASAAALAATDAKEAASEAVNEVESIDENSPPPVSEKAFDAIESGDHGAIGLNDTERRVLKAMTTKTYRTRTGIAEDSGVPRDRISEILQDLHERKLALPTKSPSTGGLRWTISDRGRAAIGG</sequence>
<dbReference type="InterPro" id="IPR036388">
    <property type="entry name" value="WH-like_DNA-bd_sf"/>
</dbReference>
<keyword evidence="5" id="KW-1185">Reference proteome</keyword>
<dbReference type="Proteomes" id="UP001597115">
    <property type="component" value="Unassembled WGS sequence"/>
</dbReference>
<comment type="caution">
    <text evidence="4">The sequence shown here is derived from an EMBL/GenBank/DDBJ whole genome shotgun (WGS) entry which is preliminary data.</text>
</comment>
<proteinExistence type="predicted"/>
<evidence type="ECO:0000259" key="2">
    <source>
        <dbReference type="Pfam" id="PF01978"/>
    </source>
</evidence>
<dbReference type="InterPro" id="IPR002831">
    <property type="entry name" value="Tscrpt_reg_TrmB_N"/>
</dbReference>
<keyword evidence="1" id="KW-0812">Transmembrane</keyword>
<dbReference type="InterPro" id="IPR046890">
    <property type="entry name" value="YLATT"/>
</dbReference>
<evidence type="ECO:0000313" key="5">
    <source>
        <dbReference type="Proteomes" id="UP001597115"/>
    </source>
</evidence>
<dbReference type="RefSeq" id="WP_380890565.1">
    <property type="nucleotide sequence ID" value="NZ_JBHUDY010000002.1"/>
</dbReference>
<feature type="domain" description="YEATS-Like-Associating Three TM" evidence="3">
    <location>
        <begin position="4"/>
        <end position="133"/>
    </location>
</feature>
<keyword evidence="1" id="KW-0472">Membrane</keyword>